<name>A0A433QSF5_9FUNG</name>
<dbReference type="AlphaFoldDB" id="A0A433QSF5"/>
<evidence type="ECO:0000313" key="2">
    <source>
        <dbReference type="EMBL" id="RUS32716.1"/>
    </source>
</evidence>
<accession>A0A433QSF5</accession>
<evidence type="ECO:0000256" key="1">
    <source>
        <dbReference type="SAM" id="MobiDB-lite"/>
    </source>
</evidence>
<proteinExistence type="predicted"/>
<keyword evidence="3" id="KW-1185">Reference proteome</keyword>
<feature type="compositionally biased region" description="Acidic residues" evidence="1">
    <location>
        <begin position="32"/>
        <end position="41"/>
    </location>
</feature>
<organism evidence="2 3">
    <name type="scientific">Jimgerdemannia flammicorona</name>
    <dbReference type="NCBI Taxonomy" id="994334"/>
    <lineage>
        <taxon>Eukaryota</taxon>
        <taxon>Fungi</taxon>
        <taxon>Fungi incertae sedis</taxon>
        <taxon>Mucoromycota</taxon>
        <taxon>Mucoromycotina</taxon>
        <taxon>Endogonomycetes</taxon>
        <taxon>Endogonales</taxon>
        <taxon>Endogonaceae</taxon>
        <taxon>Jimgerdemannia</taxon>
    </lineage>
</organism>
<dbReference type="Proteomes" id="UP000274822">
    <property type="component" value="Unassembled WGS sequence"/>
</dbReference>
<protein>
    <submittedName>
        <fullName evidence="2">Uncharacterized protein</fullName>
    </submittedName>
</protein>
<reference evidence="2 3" key="1">
    <citation type="journal article" date="2018" name="New Phytol.">
        <title>Phylogenomics of Endogonaceae and evolution of mycorrhizas within Mucoromycota.</title>
        <authorList>
            <person name="Chang Y."/>
            <person name="Desiro A."/>
            <person name="Na H."/>
            <person name="Sandor L."/>
            <person name="Lipzen A."/>
            <person name="Clum A."/>
            <person name="Barry K."/>
            <person name="Grigoriev I.V."/>
            <person name="Martin F.M."/>
            <person name="Stajich J.E."/>
            <person name="Smith M.E."/>
            <person name="Bonito G."/>
            <person name="Spatafora J.W."/>
        </authorList>
    </citation>
    <scope>NUCLEOTIDE SEQUENCE [LARGE SCALE GENOMIC DNA]</scope>
    <source>
        <strain evidence="2 3">AD002</strain>
    </source>
</reference>
<comment type="caution">
    <text evidence="2">The sequence shown here is derived from an EMBL/GenBank/DDBJ whole genome shotgun (WGS) entry which is preliminary data.</text>
</comment>
<dbReference type="EMBL" id="RBNJ01001836">
    <property type="protein sequence ID" value="RUS32716.1"/>
    <property type="molecule type" value="Genomic_DNA"/>
</dbReference>
<evidence type="ECO:0000313" key="3">
    <source>
        <dbReference type="Proteomes" id="UP000274822"/>
    </source>
</evidence>
<sequence length="92" mass="10110">MTEEEQLNAAIAASLGDELTTEPKEHSPVILSDDEEDETMDDGVLLPPSPTPVLAPEPVVMSPFESIKPVKREEPTDLKTSTRIQIRLTGER</sequence>
<feature type="region of interest" description="Disordered" evidence="1">
    <location>
        <begin position="1"/>
        <end position="57"/>
    </location>
</feature>
<gene>
    <name evidence="2" type="ORF">BC938DRAFT_474536</name>
</gene>